<dbReference type="InterPro" id="IPR010611">
    <property type="entry name" value="3D_dom"/>
</dbReference>
<dbReference type="PANTHER" id="PTHR39160">
    <property type="entry name" value="CELL WALL-BINDING PROTEIN YOCH"/>
    <property type="match status" value="1"/>
</dbReference>
<dbReference type="Proteomes" id="UP000266016">
    <property type="component" value="Unassembled WGS sequence"/>
</dbReference>
<dbReference type="InterPro" id="IPR051933">
    <property type="entry name" value="Resuscitation_pf_RpfB"/>
</dbReference>
<accession>A0A398B5X1</accession>
<dbReference type="GO" id="GO:0004553">
    <property type="term" value="F:hydrolase activity, hydrolyzing O-glycosyl compounds"/>
    <property type="evidence" value="ECO:0007669"/>
    <property type="project" value="InterPro"/>
</dbReference>
<comment type="caution">
    <text evidence="3">The sequence shown here is derived from an EMBL/GenBank/DDBJ whole genome shotgun (WGS) entry which is preliminary data.</text>
</comment>
<dbReference type="EMBL" id="QWVS01000018">
    <property type="protein sequence ID" value="RID85489.1"/>
    <property type="molecule type" value="Genomic_DNA"/>
</dbReference>
<dbReference type="Pfam" id="PF06725">
    <property type="entry name" value="3D"/>
    <property type="match status" value="1"/>
</dbReference>
<evidence type="ECO:0000313" key="3">
    <source>
        <dbReference type="EMBL" id="RID85489.1"/>
    </source>
</evidence>
<evidence type="ECO:0000313" key="4">
    <source>
        <dbReference type="Proteomes" id="UP000266016"/>
    </source>
</evidence>
<keyword evidence="1" id="KW-0732">Signal</keyword>
<dbReference type="GO" id="GO:0019867">
    <property type="term" value="C:outer membrane"/>
    <property type="evidence" value="ECO:0007669"/>
    <property type="project" value="InterPro"/>
</dbReference>
<dbReference type="Gene3D" id="2.40.40.10">
    <property type="entry name" value="RlpA-like domain"/>
    <property type="match status" value="1"/>
</dbReference>
<evidence type="ECO:0000256" key="1">
    <source>
        <dbReference type="ARBA" id="ARBA00022729"/>
    </source>
</evidence>
<dbReference type="CDD" id="cd22786">
    <property type="entry name" value="DPBB_YuiC-like"/>
    <property type="match status" value="1"/>
</dbReference>
<sequence>MYVGKRIAIMLVFLLAIQTTIEHVTGGTPSILKHVLASENRNETTTSKPKSIQAVQTLENEFDFSRYPKHQVVATGYTAGYESTGKNPDSPAYGITYSGVKVKRDLYSTIAADLTVFPVGTILFIPEYGYGVVADTGSAIKGNRLDLYYETVQDVYNEWGKRTVEVYVVEVGKGTLSEARLNQLNEAENMQVFREQILGKKPE</sequence>
<dbReference type="AlphaFoldDB" id="A0A398B5X1"/>
<dbReference type="SUPFAM" id="SSF50685">
    <property type="entry name" value="Barwin-like endoglucanases"/>
    <property type="match status" value="1"/>
</dbReference>
<dbReference type="GO" id="GO:0009254">
    <property type="term" value="P:peptidoglycan turnover"/>
    <property type="evidence" value="ECO:0007669"/>
    <property type="project" value="InterPro"/>
</dbReference>
<dbReference type="InterPro" id="IPR036908">
    <property type="entry name" value="RlpA-like_sf"/>
</dbReference>
<dbReference type="RefSeq" id="WP_119117386.1">
    <property type="nucleotide sequence ID" value="NZ_QWVS01000018.1"/>
</dbReference>
<feature type="domain" description="3D" evidence="2">
    <location>
        <begin position="108"/>
        <end position="169"/>
    </location>
</feature>
<dbReference type="PANTHER" id="PTHR39160:SF4">
    <property type="entry name" value="RESUSCITATION-PROMOTING FACTOR RPFB"/>
    <property type="match status" value="1"/>
</dbReference>
<evidence type="ECO:0000259" key="2">
    <source>
        <dbReference type="Pfam" id="PF06725"/>
    </source>
</evidence>
<proteinExistence type="predicted"/>
<organism evidence="3 4">
    <name type="scientific">Peribacillus asahii</name>
    <dbReference type="NCBI Taxonomy" id="228899"/>
    <lineage>
        <taxon>Bacteria</taxon>
        <taxon>Bacillati</taxon>
        <taxon>Bacillota</taxon>
        <taxon>Bacilli</taxon>
        <taxon>Bacillales</taxon>
        <taxon>Bacillaceae</taxon>
        <taxon>Peribacillus</taxon>
    </lineage>
</organism>
<keyword evidence="4" id="KW-1185">Reference proteome</keyword>
<gene>
    <name evidence="3" type="ORF">D1953_11055</name>
</gene>
<reference evidence="3 4" key="1">
    <citation type="submission" date="2018-08" db="EMBL/GenBank/DDBJ databases">
        <title>Bacillus jemisoniae sp. nov., Bacillus chryseoplanitiae sp. nov., Bacillus resnikiae sp. nov., and Bacillus frankliniae sp. nov., isolated from Viking spacecraft and associated surfaces.</title>
        <authorList>
            <person name="Seuylemezian A."/>
            <person name="Vaishampayan P."/>
        </authorList>
    </citation>
    <scope>NUCLEOTIDE SEQUENCE [LARGE SCALE GENOMIC DNA]</scope>
    <source>
        <strain evidence="3 4">MA001</strain>
    </source>
</reference>
<protein>
    <recommendedName>
        <fullName evidence="2">3D domain-containing protein</fullName>
    </recommendedName>
</protein>
<name>A0A398B5X1_9BACI</name>